<gene>
    <name evidence="2" type="ORF">CINCED_3A003780</name>
</gene>
<protein>
    <submittedName>
        <fullName evidence="2">F-box domain,Leucine-rich repeat domain, L domain-like</fullName>
    </submittedName>
</protein>
<dbReference type="Pfam" id="PF00646">
    <property type="entry name" value="F-box"/>
    <property type="match status" value="1"/>
</dbReference>
<accession>A0A5E4M814</accession>
<keyword evidence="3" id="KW-1185">Reference proteome</keyword>
<dbReference type="InterPro" id="IPR036047">
    <property type="entry name" value="F-box-like_dom_sf"/>
</dbReference>
<proteinExistence type="predicted"/>
<sequence>MDNEITFDRLPVEVITHIFVFLQRADRKVASTVCWSCYEASIHPKFLKNEVIILKDLNNHGIQYALEIFSKSLRPFFKFRICGLGISFQDSDDNTANDMTDNLVNKNHWVKTTWPLLAAKVIFLEFFDTVEFADDILPAILNETQQLKVLLIHNLQYSPNNELNKIKRLDSLEQLTLDNFLTDNIDKNKLLGIIPKQLKTICFKSMWSSQLIIKDITNILNYCSFYLESLELINIDVTTELMQSISTIDMRLKKFSLILADTMHYEHDPKILMPLIKTKWPLLDLTLAADCLTDEFIETVFNTFENLQNFKFMKAR</sequence>
<organism evidence="2 3">
    <name type="scientific">Cinara cedri</name>
    <dbReference type="NCBI Taxonomy" id="506608"/>
    <lineage>
        <taxon>Eukaryota</taxon>
        <taxon>Metazoa</taxon>
        <taxon>Ecdysozoa</taxon>
        <taxon>Arthropoda</taxon>
        <taxon>Hexapoda</taxon>
        <taxon>Insecta</taxon>
        <taxon>Pterygota</taxon>
        <taxon>Neoptera</taxon>
        <taxon>Paraneoptera</taxon>
        <taxon>Hemiptera</taxon>
        <taxon>Sternorrhyncha</taxon>
        <taxon>Aphidomorpha</taxon>
        <taxon>Aphidoidea</taxon>
        <taxon>Aphididae</taxon>
        <taxon>Lachninae</taxon>
        <taxon>Cinara</taxon>
    </lineage>
</organism>
<evidence type="ECO:0000313" key="3">
    <source>
        <dbReference type="Proteomes" id="UP000325440"/>
    </source>
</evidence>
<dbReference type="OrthoDB" id="27842at2759"/>
<dbReference type="Gene3D" id="3.80.10.10">
    <property type="entry name" value="Ribonuclease Inhibitor"/>
    <property type="match status" value="1"/>
</dbReference>
<dbReference type="AlphaFoldDB" id="A0A5E4M814"/>
<evidence type="ECO:0000313" key="2">
    <source>
        <dbReference type="EMBL" id="VVC28359.1"/>
    </source>
</evidence>
<name>A0A5E4M814_9HEMI</name>
<dbReference type="Gene3D" id="1.20.1280.50">
    <property type="match status" value="1"/>
</dbReference>
<reference evidence="2 3" key="1">
    <citation type="submission" date="2019-08" db="EMBL/GenBank/DDBJ databases">
        <authorList>
            <person name="Alioto T."/>
            <person name="Alioto T."/>
            <person name="Gomez Garrido J."/>
        </authorList>
    </citation>
    <scope>NUCLEOTIDE SEQUENCE [LARGE SCALE GENOMIC DNA]</scope>
</reference>
<dbReference type="InterPro" id="IPR032675">
    <property type="entry name" value="LRR_dom_sf"/>
</dbReference>
<dbReference type="EMBL" id="CABPRJ010000480">
    <property type="protein sequence ID" value="VVC28359.1"/>
    <property type="molecule type" value="Genomic_DNA"/>
</dbReference>
<dbReference type="SUPFAM" id="SSF81383">
    <property type="entry name" value="F-box domain"/>
    <property type="match status" value="1"/>
</dbReference>
<dbReference type="InterPro" id="IPR001810">
    <property type="entry name" value="F-box_dom"/>
</dbReference>
<feature type="domain" description="F-box" evidence="1">
    <location>
        <begin position="7"/>
        <end position="48"/>
    </location>
</feature>
<dbReference type="Proteomes" id="UP000325440">
    <property type="component" value="Unassembled WGS sequence"/>
</dbReference>
<evidence type="ECO:0000259" key="1">
    <source>
        <dbReference type="Pfam" id="PF00646"/>
    </source>
</evidence>